<keyword evidence="7" id="KW-0732">Signal</keyword>
<name>A0ABV4KF01_9FLAO</name>
<comment type="catalytic activity">
    <reaction evidence="1 6">
        <text>a beta-lactam + H2O = a substituted beta-amino acid</text>
        <dbReference type="Rhea" id="RHEA:20401"/>
        <dbReference type="ChEBI" id="CHEBI:15377"/>
        <dbReference type="ChEBI" id="CHEBI:35627"/>
        <dbReference type="ChEBI" id="CHEBI:140347"/>
        <dbReference type="EC" id="3.5.2.6"/>
    </reaction>
</comment>
<evidence type="ECO:0000259" key="8">
    <source>
        <dbReference type="Pfam" id="PF13354"/>
    </source>
</evidence>
<comment type="similarity">
    <text evidence="2 6">Belongs to the class-A beta-lactamase family.</text>
</comment>
<sequence>MIKSIFTFALLLFVTTFYAQSTALLEKEINQIIANKKADVGVAILGIEDNFSLEINGNKQYPLLSVFKFHLALAVLDKVDKGIFSLNQKITVKERDLLENTWSPFLKKYGKRDAQITIREALQWTISHSDNNICDVLIAQIGGMAALNGFFKSPHLILKNNEKQMHESWDAEFVNTTTPNYTATLLKNFFENKIVSNQATHFLYKTMVETSVGLNRIKGQLPTNIEVAHRTGSSSTNKQGVTGAINDIGIVQLPNGKHMVIVVFVHNTSEEFAVGEQIIAAISKATYDTFAK</sequence>
<dbReference type="PANTHER" id="PTHR35333:SF3">
    <property type="entry name" value="BETA-LACTAMASE-TYPE TRANSPEPTIDASE FOLD CONTAINING PROTEIN"/>
    <property type="match status" value="1"/>
</dbReference>
<evidence type="ECO:0000256" key="7">
    <source>
        <dbReference type="SAM" id="SignalP"/>
    </source>
</evidence>
<evidence type="ECO:0000256" key="1">
    <source>
        <dbReference type="ARBA" id="ARBA00001526"/>
    </source>
</evidence>
<dbReference type="PANTHER" id="PTHR35333">
    <property type="entry name" value="BETA-LACTAMASE"/>
    <property type="match status" value="1"/>
</dbReference>
<proteinExistence type="inferred from homology"/>
<dbReference type="EMBL" id="JASMRN010000008">
    <property type="protein sequence ID" value="MEZ7515871.1"/>
    <property type="molecule type" value="Genomic_DNA"/>
</dbReference>
<dbReference type="NCBIfam" id="NF012099">
    <property type="entry name" value="SubclassA2"/>
    <property type="match status" value="1"/>
</dbReference>
<accession>A0ABV4KF01</accession>
<dbReference type="PROSITE" id="PS00146">
    <property type="entry name" value="BETA_LACTAMASE_A"/>
    <property type="match status" value="1"/>
</dbReference>
<evidence type="ECO:0000256" key="6">
    <source>
        <dbReference type="RuleBase" id="RU361140"/>
    </source>
</evidence>
<feature type="domain" description="Beta-lactamase class A catalytic" evidence="8">
    <location>
        <begin position="44"/>
        <end position="265"/>
    </location>
</feature>
<dbReference type="PRINTS" id="PR00118">
    <property type="entry name" value="BLACTAMASEA"/>
</dbReference>
<feature type="signal peptide" evidence="7">
    <location>
        <begin position="1"/>
        <end position="19"/>
    </location>
</feature>
<evidence type="ECO:0000256" key="4">
    <source>
        <dbReference type="ARBA" id="ARBA00022801"/>
    </source>
</evidence>
<protein>
    <recommendedName>
        <fullName evidence="3 6">Beta-lactamase</fullName>
        <ecNumber evidence="3 6">3.5.2.6</ecNumber>
    </recommendedName>
</protein>
<evidence type="ECO:0000313" key="9">
    <source>
        <dbReference type="EMBL" id="MEZ7515871.1"/>
    </source>
</evidence>
<dbReference type="NCBIfam" id="NF033103">
    <property type="entry name" value="bla_class_A"/>
    <property type="match status" value="1"/>
</dbReference>
<dbReference type="InterPro" id="IPR000871">
    <property type="entry name" value="Beta-lactam_class-A"/>
</dbReference>
<dbReference type="GO" id="GO:0008800">
    <property type="term" value="F:beta-lactamase activity"/>
    <property type="evidence" value="ECO:0007669"/>
    <property type="project" value="UniProtKB-EC"/>
</dbReference>
<organism evidence="9 10">
    <name type="scientific">Flavobacterium frigidarium</name>
    <dbReference type="NCBI Taxonomy" id="99286"/>
    <lineage>
        <taxon>Bacteria</taxon>
        <taxon>Pseudomonadati</taxon>
        <taxon>Bacteroidota</taxon>
        <taxon>Flavobacteriia</taxon>
        <taxon>Flavobacteriales</taxon>
        <taxon>Flavobacteriaceae</taxon>
        <taxon>Flavobacterium</taxon>
    </lineage>
</organism>
<evidence type="ECO:0000256" key="3">
    <source>
        <dbReference type="ARBA" id="ARBA00012865"/>
    </source>
</evidence>
<evidence type="ECO:0000256" key="5">
    <source>
        <dbReference type="ARBA" id="ARBA00023251"/>
    </source>
</evidence>
<gene>
    <name evidence="9" type="primary">bla</name>
    <name evidence="9" type="ORF">QO192_11330</name>
</gene>
<keyword evidence="4 6" id="KW-0378">Hydrolase</keyword>
<keyword evidence="10" id="KW-1185">Reference proteome</keyword>
<keyword evidence="5 6" id="KW-0046">Antibiotic resistance</keyword>
<dbReference type="InterPro" id="IPR023650">
    <property type="entry name" value="Beta-lactam_class-A_AS"/>
</dbReference>
<reference evidence="9 10" key="1">
    <citation type="submission" date="2023-05" db="EMBL/GenBank/DDBJ databases">
        <title>Adaptations of aquatic viruses from atmosphere-close ecosystems of the Central Arctic Ocean.</title>
        <authorList>
            <person name="Rahlff J."/>
            <person name="Holmfeldt K."/>
        </authorList>
    </citation>
    <scope>NUCLEOTIDE SEQUENCE [LARGE SCALE GENOMIC DNA]</scope>
    <source>
        <strain evidence="9 10">Arc14</strain>
    </source>
</reference>
<dbReference type="RefSeq" id="WP_371570612.1">
    <property type="nucleotide sequence ID" value="NZ_JASMRN010000008.1"/>
</dbReference>
<dbReference type="SUPFAM" id="SSF56601">
    <property type="entry name" value="beta-lactamase/transpeptidase-like"/>
    <property type="match status" value="1"/>
</dbReference>
<feature type="chain" id="PRO_5046083242" description="Beta-lactamase" evidence="7">
    <location>
        <begin position="20"/>
        <end position="292"/>
    </location>
</feature>
<dbReference type="EC" id="3.5.2.6" evidence="3 6"/>
<dbReference type="Gene3D" id="3.40.710.10">
    <property type="entry name" value="DD-peptidase/beta-lactamase superfamily"/>
    <property type="match status" value="1"/>
</dbReference>
<dbReference type="InterPro" id="IPR012338">
    <property type="entry name" value="Beta-lactam/transpept-like"/>
</dbReference>
<evidence type="ECO:0000313" key="10">
    <source>
        <dbReference type="Proteomes" id="UP001568894"/>
    </source>
</evidence>
<dbReference type="Proteomes" id="UP001568894">
    <property type="component" value="Unassembled WGS sequence"/>
</dbReference>
<dbReference type="Pfam" id="PF13354">
    <property type="entry name" value="Beta-lactamase2"/>
    <property type="match status" value="1"/>
</dbReference>
<comment type="caution">
    <text evidence="9">The sequence shown here is derived from an EMBL/GenBank/DDBJ whole genome shotgun (WGS) entry which is preliminary data.</text>
</comment>
<dbReference type="InterPro" id="IPR045155">
    <property type="entry name" value="Beta-lactam_cat"/>
</dbReference>
<evidence type="ECO:0000256" key="2">
    <source>
        <dbReference type="ARBA" id="ARBA00009009"/>
    </source>
</evidence>